<sequence>MSVNVGTITPIPSEEEAVAIAAAITAMWPQPYNAPQDSSPAQSAWRFSGRWWDTNAISRRRRPGA</sequence>
<dbReference type="AlphaFoldDB" id="A0A6J6I440"/>
<accession>A0A6J6I440</accession>
<proteinExistence type="predicted"/>
<dbReference type="EMBL" id="CAEZUL010000036">
    <property type="protein sequence ID" value="CAB4596470.1"/>
    <property type="molecule type" value="Genomic_DNA"/>
</dbReference>
<evidence type="ECO:0000313" key="1">
    <source>
        <dbReference type="EMBL" id="CAB4596470.1"/>
    </source>
</evidence>
<name>A0A6J6I440_9ZZZZ</name>
<gene>
    <name evidence="1" type="ORF">UFOPK1808_00471</name>
    <name evidence="2" type="ORF">UFOPK1889_00699</name>
</gene>
<protein>
    <submittedName>
        <fullName evidence="2">Unannotated protein</fullName>
    </submittedName>
</protein>
<organism evidence="2">
    <name type="scientific">freshwater metagenome</name>
    <dbReference type="NCBI Taxonomy" id="449393"/>
    <lineage>
        <taxon>unclassified sequences</taxon>
        <taxon>metagenomes</taxon>
        <taxon>ecological metagenomes</taxon>
    </lineage>
</organism>
<dbReference type="EMBL" id="CAEZUZ010000102">
    <property type="protein sequence ID" value="CAB4618184.1"/>
    <property type="molecule type" value="Genomic_DNA"/>
</dbReference>
<reference evidence="2" key="1">
    <citation type="submission" date="2020-05" db="EMBL/GenBank/DDBJ databases">
        <authorList>
            <person name="Chiriac C."/>
            <person name="Salcher M."/>
            <person name="Ghai R."/>
            <person name="Kavagutti S V."/>
        </authorList>
    </citation>
    <scope>NUCLEOTIDE SEQUENCE</scope>
</reference>
<evidence type="ECO:0000313" key="2">
    <source>
        <dbReference type="EMBL" id="CAB4618184.1"/>
    </source>
</evidence>